<evidence type="ECO:0000313" key="2">
    <source>
        <dbReference type="EMBL" id="CAB3972798.1"/>
    </source>
</evidence>
<organism evidence="2 3">
    <name type="scientific">Burkholderia aenigmatica</name>
    <dbReference type="NCBI Taxonomy" id="2015348"/>
    <lineage>
        <taxon>Bacteria</taxon>
        <taxon>Pseudomonadati</taxon>
        <taxon>Pseudomonadota</taxon>
        <taxon>Betaproteobacteria</taxon>
        <taxon>Burkholderiales</taxon>
        <taxon>Burkholderiaceae</taxon>
        <taxon>Burkholderia</taxon>
        <taxon>Burkholderia cepacia complex</taxon>
    </lineage>
</organism>
<dbReference type="EMBL" id="CABWIL020000035">
    <property type="protein sequence ID" value="CAB3972798.1"/>
    <property type="molecule type" value="Genomic_DNA"/>
</dbReference>
<name>A0A6J5JN84_9BURK</name>
<accession>A0A6J5JN84</accession>
<dbReference type="AlphaFoldDB" id="A0A6J5JN84"/>
<evidence type="ECO:0000313" key="3">
    <source>
        <dbReference type="Proteomes" id="UP000494301"/>
    </source>
</evidence>
<gene>
    <name evidence="2" type="ORF">BLA3211_07142</name>
</gene>
<protein>
    <submittedName>
        <fullName evidence="2">Uncharacterized protein</fullName>
    </submittedName>
</protein>
<dbReference type="Proteomes" id="UP000494301">
    <property type="component" value="Unassembled WGS sequence"/>
</dbReference>
<sequence length="195" mass="20629">MSPDCAVLGCSAGRQATRGGRQRMALFFRAAPRMFFLILLGRGRGEKNYAGFGVVLREFSRGEEWVGLGGGCVAVWGKQRVGGGCGGTQGRRPRGGDGRPSRCWRGFERIEAVSSPFDCTAFRVAWGADVHNGIGLARRGSGRPAPRSDAQGVVPTFEWILLQPVLVPVSGMHRGPSGRGGGISTSKPARVSISG</sequence>
<evidence type="ECO:0000256" key="1">
    <source>
        <dbReference type="SAM" id="MobiDB-lite"/>
    </source>
</evidence>
<reference evidence="2 3" key="1">
    <citation type="submission" date="2020-04" db="EMBL/GenBank/DDBJ databases">
        <authorList>
            <person name="Depoorter E."/>
        </authorList>
    </citation>
    <scope>NUCLEOTIDE SEQUENCE [LARGE SCALE GENOMIC DNA]</scope>
    <source>
        <strain evidence="2 3">BCC0217</strain>
    </source>
</reference>
<feature type="region of interest" description="Disordered" evidence="1">
    <location>
        <begin position="173"/>
        <end position="195"/>
    </location>
</feature>
<proteinExistence type="predicted"/>